<dbReference type="Gene3D" id="1.20.120.330">
    <property type="entry name" value="Nucleotidyltransferases domain 2"/>
    <property type="match status" value="1"/>
</dbReference>
<dbReference type="Gene3D" id="1.10.287.110">
    <property type="entry name" value="DnaJ domain"/>
    <property type="match status" value="1"/>
</dbReference>
<dbReference type="SUPFAM" id="SSF46565">
    <property type="entry name" value="Chaperone J-domain"/>
    <property type="match status" value="1"/>
</dbReference>
<feature type="domain" description="J" evidence="1">
    <location>
        <begin position="2826"/>
        <end position="2924"/>
    </location>
</feature>
<reference evidence="2" key="1">
    <citation type="submission" date="2021-10" db="EMBL/GenBank/DDBJ databases">
        <title>Tropical sea cucumber genome reveals ecological adaptation and Cuvierian tubules defense mechanism.</title>
        <authorList>
            <person name="Chen T."/>
        </authorList>
    </citation>
    <scope>NUCLEOTIDE SEQUENCE</scope>
    <source>
        <strain evidence="2">Nanhai2018</strain>
        <tissue evidence="2">Muscle</tissue>
    </source>
</reference>
<dbReference type="InterPro" id="IPR036890">
    <property type="entry name" value="HATPase_C_sf"/>
</dbReference>
<dbReference type="SUPFAM" id="SSF55874">
    <property type="entry name" value="ATPase domain of HSP90 chaperone/DNA topoisomerase II/histidine kinase"/>
    <property type="match status" value="2"/>
</dbReference>
<dbReference type="InterPro" id="IPR001623">
    <property type="entry name" value="DnaJ_domain"/>
</dbReference>
<keyword evidence="3" id="KW-1185">Reference proteome</keyword>
<organism evidence="2 3">
    <name type="scientific">Holothuria leucospilota</name>
    <name type="common">Black long sea cucumber</name>
    <name type="synonym">Mertensiothuria leucospilota</name>
    <dbReference type="NCBI Taxonomy" id="206669"/>
    <lineage>
        <taxon>Eukaryota</taxon>
        <taxon>Metazoa</taxon>
        <taxon>Echinodermata</taxon>
        <taxon>Eleutherozoa</taxon>
        <taxon>Echinozoa</taxon>
        <taxon>Holothuroidea</taxon>
        <taxon>Aspidochirotacea</taxon>
        <taxon>Aspidochirotida</taxon>
        <taxon>Holothuriidae</taxon>
        <taxon>Holothuria</taxon>
    </lineage>
</organism>
<sequence length="3098" mass="355893">MNILRKLLEFEDEIDTEQIKSRLYIPTSCNPIKLLPPDEVCYKDTSYDDEDDRDDDFCVDEDEPPIYLVHSEVPLQMAKRFGVGSLTKRLAGADEIGGIKQTGQHEPITLRLKNILRDGYQPESIPKEMVQNAEDAGASEVKFLLDMRSNRSAMKKLLDPAMKEVQGPALWVFNDAVFTEADLENITKLGGATKSEDRSKIGQFGLGFNAVYHITDVPSFVTNDVLTIFDPHKSHLQSHFRGEGSGIQLNFKRNPSRIRRFQDQFIPYEGIFGCRMLKGNNEPELYQHTLFRLPLRTEREARKSDICGDSYNEEKMKSLLRSLCQTSCKMLLFTENVKSISVYLLNKDNVQKLSLLYKVTKSTLNEATTVTSFKQAVHTSVTKRRVDALPPNNACEVRFDCQWSRVGIDYFKLGKQKLKFQEKWLVTWSAGKGQAFNVCLEEIGMKSGLIPCGGVAWSTNFMESGGVFCFLPLSVPSSGLPVCINGSFAVALDRRSLWRESETESFSQTAVFKTRWNQILCKDVIVSAYITLLQQTVVQKHVNIHEDYLSLWPNPLQTSKNSDYGAVTTGFYGAVICGVSGEIPPKVFLKKSRLHSIDEVIFTVFAIQGDSKMFPIVERVVKQMTSKEVVKVPEWVMSGFDEAGYLSEITNITYSWERIFREIFLPNFRHLQDRDILDLLSHALSVHDDTVLDLMRSSECIPTSRKTSCGRLIYKKPSSLYDPIRFKDIFSEDEGVFPDDQFLKALKMRQKETLKEIGCLKDDLSWEHVLERTKTVQSVWDREMNTDAARSRVKALVNFMDHKLKVSRDGHQHVQRSLREVAFLPAVCNESVKLQCPNNVYLPEEGDLVGYVCPILDTSGKDCKLSLSLPVKRLLGMQETKVKSADVIKNLNHLKLKHQSHSAPDNLQFQCNAIYLFLQKHVKDKEVLQFIQQEEWFLMEKGFIASTKLSFCGETFPPYLYKVPKHVGQKFSTLLRTAGAKDNFDFYDLMQTLATIQESQQRRLGAKVVSDILTKVVKPLFDIADEIPSDLIPQILLPDSKNTLQASSTLSFCDLDSFQHLMNEYNLCHKEIPLPWARKLGVRDIREQMLTNYSHSLPGYQGIGERFGQREELVTRITRIMEGYPLDFTVLKEFVQNADDAKATKVHFVLDNRKYPTQKLFYTSMSELQGPALLAFNDRPFTDDDIKGIQRLGTGNKGEDTDKMGRYGVGFNVVYHLTDCPMFLSGGNTLCIFDPTLKYVPNADEVCPGRMFRPIDEKMLTTYADVFNCFFSFHKDFELQKGTLFRFPLRLKKSKISGKVLPSRIDTLFSDFKKEMFDVLLFLKNVTEISLSTSKSNGKLDNTYTVKAELLPTDANAHKMFFQKMSRVKDNSLLNIPVSDAQYQQRIVDNEGHYQVWLVHQRMGFVNKDKIPTQVDKSGMKMLPKGGVAARCFSLEENASQDDRVFHGRAYCFLPLPVRTNLPVHVDGYFALGHEARRNLWEEPPGDPKSDWNRLIAKEIIAPVYVKIIENMKTIFDRFSDRRTDMDNMREKLQDYHRLFPLHYRSPVSDFWGEVSQAFYQRIILEKYMLFPVLQPKYQLKGIRQISARKSNQNEFSLMWKSCVSQEDGEGFFDDLHQQIQEDQGREDGESQHTQLRLLLLKLGFPLLESPFELYEIMESIVNTMKDQGVTILKVNPKCVECFLKTKAKSSTLGGLPMKLDKTLITSKEKLKLLLKYIIKTPNMKLNGLPMLLTNDGVLREFNTQRKVFHSQHYILLQKHSEQFLHHQFLSLLDRRDECFAEFEVSDLYEKLPSYLPRNKFCTGEYTSWDQCRGTKLFTPTREWIKNLWKFLHEKSSDNTALLQYFGDWSILPATARNRMYLVPMKLAKTVLISNKSTYHEELSNVLRQLHAPVIESLKTPSDRFIAPFASSLDEVKDVLHVFKRLVKVNLDGFKTLQRNDHECILRYFSYYSHNFRQLNLQYFNREILTVLKSLPCHETIHGEFIPLADKTIFSVSMTDVPKRHQNTWISKSNCLFIKKKANLGDLYAVLGIKDISDCELYSRFILPCYREFSSEAQWDHLSRIMVMVNSDPNPKDIVAKLSLKDIPLIPVEGGEVDYASSFHDFENPVFKEMSEKKYFPPKYPRQTDQTSWYEFLRLIGMQKDVNCEQFLQFANKVRLEQKYSKQEKVLVEYLFESHHLHVDRNFISNLAKLAFISAASVKRELSELHKQCSIRKVTFSAVSIEHQNLVWSKEPLLPRWVKFTTCAMCGNYLEHALLKSKQPALKNVLEHTGILCTSLAKVDAASPKSKKQQAVQHEGLLKKVMKDILTYLSQKCEKVRNSDPCEDQQTCCSTCTEIASALGDVPIVPLKGRKLFKAKRLTKSMPPEEENKLFLFLAELPEEFMAYSKLLYCLGATKQPSLLQYADTLKLIKTQSLDSQLKSNPNLIPAAEIAQQGFFRCLSKEEAKVNDIDTVFLISNDTTHTLIESTELYYNDKPAYAPRLSGFQYPMMKVLNEGSNPKFCLSLEKLVAKMGRLKPQLISQNVEEVESAHNVRSQKSSCSCSYSEKLRKVLSWHVFPRALKILLANEGVSDVTDTHKEIFTTKYTVICSDMILTELRMTSGDVISSSQKDVGVLFKRKGYGQINILLSHNRKKSLIEYQIAQGFTQIFNNFLKDTERLQVVFRSESEDKVISDLRDIGLETAECDIEGMLKKPVLGSIIEEDIICLLIQDPFSTYFPTEYVAYNDTHGDSEHFVYAQIVKKKDSATTGTSSSDSSDFIVTYIVDVGGEKLKEVKSVWLFKFPLCRENYAFSENDDHVDPQTPSSSSTEVVLYEKTHEHQDNEEFNDLGKTKKAVTEMIEAAWKQNDPIRRTLLRRLMRKWHPDKHTGEHARFAEEIFKHIQREIDRLENGIPSGVDSSDDVGSWARKNTSQQKRYWKRFGTGGYGRRGRWYGRRQQSDYENFGNSSRGRSYGHFYTPPSFHATKQEAYRWLRQAHIDIDVAANVVKQSVPYYQWKSSLCFFAVEKSVVAARLFCGCRIDDDQDIMDGAMQIRHHLDVTPFVQQLVQIVKKSSHYPNSCSHPRIPHEVFSREHADKVMQIALSVIGKIDKYIKGV</sequence>
<dbReference type="PANTHER" id="PTHR46919">
    <property type="entry name" value="ZINC FINGER, C3HC4 TYPE (RING FINGER) FAMILY PROTEIN"/>
    <property type="match status" value="1"/>
</dbReference>
<dbReference type="Pfam" id="PF25794">
    <property type="entry name" value="SACS"/>
    <property type="match status" value="2"/>
</dbReference>
<dbReference type="OrthoDB" id="10071728at2759"/>
<name>A0A9Q1BHK7_HOLLE</name>
<dbReference type="InterPro" id="IPR036869">
    <property type="entry name" value="J_dom_sf"/>
</dbReference>
<dbReference type="NCBIfam" id="NF047352">
    <property type="entry name" value="P_loop_sacsin"/>
    <property type="match status" value="2"/>
</dbReference>
<accession>A0A9Q1BHK7</accession>
<protein>
    <submittedName>
        <fullName evidence="2">Sacsin</fullName>
    </submittedName>
</protein>
<dbReference type="InterPro" id="IPR058210">
    <property type="entry name" value="SACS/Nov_dom"/>
</dbReference>
<evidence type="ECO:0000259" key="1">
    <source>
        <dbReference type="PROSITE" id="PS50076"/>
    </source>
</evidence>
<evidence type="ECO:0000313" key="3">
    <source>
        <dbReference type="Proteomes" id="UP001152320"/>
    </source>
</evidence>
<dbReference type="SUPFAM" id="SSF81593">
    <property type="entry name" value="Nucleotidyltransferase substrate binding subunit/domain"/>
    <property type="match status" value="1"/>
</dbReference>
<comment type="caution">
    <text evidence="2">The sequence shown here is derived from an EMBL/GenBank/DDBJ whole genome shotgun (WGS) entry which is preliminary data.</text>
</comment>
<gene>
    <name evidence="2" type="ORF">HOLleu_34064</name>
</gene>
<evidence type="ECO:0000313" key="2">
    <source>
        <dbReference type="EMBL" id="KAJ8026268.1"/>
    </source>
</evidence>
<dbReference type="PANTHER" id="PTHR46919:SF2">
    <property type="entry name" value="SACSIN"/>
    <property type="match status" value="1"/>
</dbReference>
<dbReference type="Proteomes" id="UP001152320">
    <property type="component" value="Chromosome 17"/>
</dbReference>
<dbReference type="EMBL" id="JAIZAY010000017">
    <property type="protein sequence ID" value="KAJ8026268.1"/>
    <property type="molecule type" value="Genomic_DNA"/>
</dbReference>
<dbReference type="PROSITE" id="PS50076">
    <property type="entry name" value="DNAJ_2"/>
    <property type="match status" value="1"/>
</dbReference>
<proteinExistence type="predicted"/>